<sequence>MALLPSVDPEVCAGRGECLFIAPQVFTIEVDVASVIGSGPDELILEAARACPSQAITVIDAQAGAQVHP</sequence>
<dbReference type="SUPFAM" id="SSF54862">
    <property type="entry name" value="4Fe-4S ferredoxins"/>
    <property type="match status" value="1"/>
</dbReference>
<keyword evidence="5" id="KW-0411">Iron-sulfur</keyword>
<dbReference type="InterPro" id="IPR001080">
    <property type="entry name" value="3Fe4S_ferredoxin"/>
</dbReference>
<dbReference type="AlphaFoldDB" id="A0A6J7HMC3"/>
<protein>
    <submittedName>
        <fullName evidence="6">Unannotated protein</fullName>
    </submittedName>
</protein>
<dbReference type="PRINTS" id="PR00352">
    <property type="entry name" value="3FE4SFRDOXIN"/>
</dbReference>
<reference evidence="6" key="1">
    <citation type="submission" date="2020-05" db="EMBL/GenBank/DDBJ databases">
        <authorList>
            <person name="Chiriac C."/>
            <person name="Salcher M."/>
            <person name="Ghai R."/>
            <person name="Kavagutti S V."/>
        </authorList>
    </citation>
    <scope>NUCLEOTIDE SEQUENCE</scope>
</reference>
<dbReference type="EMBL" id="CAFBMX010000002">
    <property type="protein sequence ID" value="CAB4918343.1"/>
    <property type="molecule type" value="Genomic_DNA"/>
</dbReference>
<dbReference type="GO" id="GO:0005506">
    <property type="term" value="F:iron ion binding"/>
    <property type="evidence" value="ECO:0007669"/>
    <property type="project" value="InterPro"/>
</dbReference>
<keyword evidence="3" id="KW-0249">Electron transport</keyword>
<evidence type="ECO:0000313" key="6">
    <source>
        <dbReference type="EMBL" id="CAB4918343.1"/>
    </source>
</evidence>
<dbReference type="Pfam" id="PF13370">
    <property type="entry name" value="Fer4_13"/>
    <property type="match status" value="1"/>
</dbReference>
<gene>
    <name evidence="6" type="ORF">UFOPK3674_00377</name>
</gene>
<accession>A0A6J7HMC3</accession>
<keyword evidence="2" id="KW-0479">Metal-binding</keyword>
<dbReference type="PANTHER" id="PTHR36923">
    <property type="entry name" value="FERREDOXIN"/>
    <property type="match status" value="1"/>
</dbReference>
<dbReference type="InterPro" id="IPR051269">
    <property type="entry name" value="Fe-S_cluster_ET"/>
</dbReference>
<evidence type="ECO:0000256" key="3">
    <source>
        <dbReference type="ARBA" id="ARBA00022982"/>
    </source>
</evidence>
<organism evidence="6">
    <name type="scientific">freshwater metagenome</name>
    <dbReference type="NCBI Taxonomy" id="449393"/>
    <lineage>
        <taxon>unclassified sequences</taxon>
        <taxon>metagenomes</taxon>
        <taxon>ecological metagenomes</taxon>
    </lineage>
</organism>
<keyword evidence="4" id="KW-0408">Iron</keyword>
<dbReference type="Gene3D" id="3.30.70.20">
    <property type="match status" value="1"/>
</dbReference>
<dbReference type="GO" id="GO:0051536">
    <property type="term" value="F:iron-sulfur cluster binding"/>
    <property type="evidence" value="ECO:0007669"/>
    <property type="project" value="UniProtKB-KW"/>
</dbReference>
<keyword evidence="1" id="KW-0813">Transport</keyword>
<evidence type="ECO:0000256" key="2">
    <source>
        <dbReference type="ARBA" id="ARBA00022723"/>
    </source>
</evidence>
<dbReference type="PANTHER" id="PTHR36923:SF3">
    <property type="entry name" value="FERREDOXIN"/>
    <property type="match status" value="1"/>
</dbReference>
<evidence type="ECO:0000256" key="1">
    <source>
        <dbReference type="ARBA" id="ARBA00022448"/>
    </source>
</evidence>
<evidence type="ECO:0000256" key="5">
    <source>
        <dbReference type="ARBA" id="ARBA00023014"/>
    </source>
</evidence>
<name>A0A6J7HMC3_9ZZZZ</name>
<proteinExistence type="predicted"/>
<evidence type="ECO:0000256" key="4">
    <source>
        <dbReference type="ARBA" id="ARBA00023004"/>
    </source>
</evidence>
<dbReference type="GO" id="GO:0009055">
    <property type="term" value="F:electron transfer activity"/>
    <property type="evidence" value="ECO:0007669"/>
    <property type="project" value="InterPro"/>
</dbReference>